<name>A0A645H4R3_9ZZZZ</name>
<gene>
    <name evidence="1" type="ORF">SDC9_181503</name>
</gene>
<evidence type="ECO:0000313" key="1">
    <source>
        <dbReference type="EMBL" id="MPN34011.1"/>
    </source>
</evidence>
<dbReference type="AlphaFoldDB" id="A0A645H4R3"/>
<proteinExistence type="predicted"/>
<protein>
    <submittedName>
        <fullName evidence="1">Uncharacterized protein</fullName>
    </submittedName>
</protein>
<comment type="caution">
    <text evidence="1">The sequence shown here is derived from an EMBL/GenBank/DDBJ whole genome shotgun (WGS) entry which is preliminary data.</text>
</comment>
<accession>A0A645H4R3</accession>
<organism evidence="1">
    <name type="scientific">bioreactor metagenome</name>
    <dbReference type="NCBI Taxonomy" id="1076179"/>
    <lineage>
        <taxon>unclassified sequences</taxon>
        <taxon>metagenomes</taxon>
        <taxon>ecological metagenomes</taxon>
    </lineage>
</organism>
<dbReference type="EMBL" id="VSSQ01086833">
    <property type="protein sequence ID" value="MPN34011.1"/>
    <property type="molecule type" value="Genomic_DNA"/>
</dbReference>
<sequence length="82" mass="9457">MVLNLKHILFESFPVTMFTLQRQVGHELHLNSYGSFALTFFASPPRRIEGEMGCRVTHLLRQLLIGKQFSYLVVGLDISHRI</sequence>
<reference evidence="1" key="1">
    <citation type="submission" date="2019-08" db="EMBL/GenBank/DDBJ databases">
        <authorList>
            <person name="Kucharzyk K."/>
            <person name="Murdoch R.W."/>
            <person name="Higgins S."/>
            <person name="Loffler F."/>
        </authorList>
    </citation>
    <scope>NUCLEOTIDE SEQUENCE</scope>
</reference>